<dbReference type="EMBL" id="JAUUTY010000007">
    <property type="protein sequence ID" value="KAK1613168.1"/>
    <property type="molecule type" value="Genomic_DNA"/>
</dbReference>
<accession>A0AAD8R5N4</accession>
<dbReference type="PANTHER" id="PTHR33018">
    <property type="entry name" value="OS10G0338966 PROTEIN-RELATED"/>
    <property type="match status" value="1"/>
</dbReference>
<dbReference type="SUPFAM" id="SSF54001">
    <property type="entry name" value="Cysteine proteinases"/>
    <property type="match status" value="1"/>
</dbReference>
<keyword evidence="4" id="KW-1185">Reference proteome</keyword>
<dbReference type="Pfam" id="PF26133">
    <property type="entry name" value="DUF8039"/>
    <property type="match status" value="1"/>
</dbReference>
<dbReference type="InterPro" id="IPR038765">
    <property type="entry name" value="Papain-like_cys_pep_sf"/>
</dbReference>
<proteinExistence type="predicted"/>
<evidence type="ECO:0000256" key="1">
    <source>
        <dbReference type="SAM" id="MobiDB-lite"/>
    </source>
</evidence>
<feature type="region of interest" description="Disordered" evidence="1">
    <location>
        <begin position="354"/>
        <end position="395"/>
    </location>
</feature>
<feature type="region of interest" description="Disordered" evidence="1">
    <location>
        <begin position="35"/>
        <end position="80"/>
    </location>
</feature>
<protein>
    <recommendedName>
        <fullName evidence="2">DUF8039 domain-containing protein</fullName>
    </recommendedName>
</protein>
<dbReference type="Proteomes" id="UP001231189">
    <property type="component" value="Unassembled WGS sequence"/>
</dbReference>
<evidence type="ECO:0000313" key="4">
    <source>
        <dbReference type="Proteomes" id="UP001231189"/>
    </source>
</evidence>
<feature type="compositionally biased region" description="Polar residues" evidence="1">
    <location>
        <begin position="364"/>
        <end position="378"/>
    </location>
</feature>
<gene>
    <name evidence="3" type="ORF">QYE76_036841</name>
</gene>
<feature type="compositionally biased region" description="Acidic residues" evidence="1">
    <location>
        <begin position="57"/>
        <end position="77"/>
    </location>
</feature>
<comment type="caution">
    <text evidence="3">The sequence shown here is derived from an EMBL/GenBank/DDBJ whole genome shotgun (WGS) entry which is preliminary data.</text>
</comment>
<dbReference type="PANTHER" id="PTHR33018:SF34">
    <property type="entry name" value="OS02G0472350 PROTEIN"/>
    <property type="match status" value="1"/>
</dbReference>
<sequence length="615" mass="70043">MRRITLPQETFRATGGFMSGYNVWTKHGEEGVMMKDGDEEDNDDNYRSMFPEYGDTAMEDNEEGGGEEWAPDEPADDDLGRAISDARRDCDTDKERLQFDKMLEDHKKLLYPTCEDGQKKMGSILELLKWKAETGVTDSGFEKLLIILKKLLPRKKELPASTYEAKKLVCPLGLDVQKIHACPNDCILYRGEYENENKCPICGALRYKIRRDDPGDVEGEPPRKRVPAKADDMFRMTLTDTRPCEYDVRTGNLVQSDSKVKIPRERWLQVTEDIKKGKLKFVPDRENDLLTLVLGNPEKGGRTRGLGPSYPWPIGFPNDVETYISRARAKQRQEEVQNDRFSEFQRRLDQHQREIDEIRGGRQLDNTASTSQRQSSVADSEVPSDGARMIDGGPGYPVDGIKEQTRCDLHQEFRNLSLKVAAGFVLPSLGLEGKPALWHGNEIPASYARVGVDTIVPSFESMELEIPGGEGQGTLEEVLGDIILWDKKNIKLPGWVPPTSHRSFYWVLLDIQVDKGIVEVRDPLNRGLEGFRNLQDMLQRVWRGFKRMVKGSTFKEKLMFTPVSCAQQPQGTNLCGYYVCESIRMLTTETKDRRFNVENMRENLQPQQHLLGIAE</sequence>
<evidence type="ECO:0000259" key="2">
    <source>
        <dbReference type="Pfam" id="PF26133"/>
    </source>
</evidence>
<reference evidence="3" key="1">
    <citation type="submission" date="2023-07" db="EMBL/GenBank/DDBJ databases">
        <title>A chromosome-level genome assembly of Lolium multiflorum.</title>
        <authorList>
            <person name="Chen Y."/>
            <person name="Copetti D."/>
            <person name="Kolliker R."/>
            <person name="Studer B."/>
        </authorList>
    </citation>
    <scope>NUCLEOTIDE SEQUENCE</scope>
    <source>
        <strain evidence="3">02402/16</strain>
        <tissue evidence="3">Leaf</tissue>
    </source>
</reference>
<dbReference type="AlphaFoldDB" id="A0AAD8R5N4"/>
<organism evidence="3 4">
    <name type="scientific">Lolium multiflorum</name>
    <name type="common">Italian ryegrass</name>
    <name type="synonym">Lolium perenne subsp. multiflorum</name>
    <dbReference type="NCBI Taxonomy" id="4521"/>
    <lineage>
        <taxon>Eukaryota</taxon>
        <taxon>Viridiplantae</taxon>
        <taxon>Streptophyta</taxon>
        <taxon>Embryophyta</taxon>
        <taxon>Tracheophyta</taxon>
        <taxon>Spermatophyta</taxon>
        <taxon>Magnoliopsida</taxon>
        <taxon>Liliopsida</taxon>
        <taxon>Poales</taxon>
        <taxon>Poaceae</taxon>
        <taxon>BOP clade</taxon>
        <taxon>Pooideae</taxon>
        <taxon>Poodae</taxon>
        <taxon>Poeae</taxon>
        <taxon>Poeae Chloroplast Group 2 (Poeae type)</taxon>
        <taxon>Loliodinae</taxon>
        <taxon>Loliinae</taxon>
        <taxon>Lolium</taxon>
    </lineage>
</organism>
<feature type="domain" description="DUF8039" evidence="2">
    <location>
        <begin position="396"/>
        <end position="492"/>
    </location>
</feature>
<dbReference type="InterPro" id="IPR058352">
    <property type="entry name" value="DUF8039"/>
</dbReference>
<name>A0AAD8R5N4_LOLMU</name>
<evidence type="ECO:0000313" key="3">
    <source>
        <dbReference type="EMBL" id="KAK1613168.1"/>
    </source>
</evidence>
<dbReference type="Gene3D" id="3.40.395.10">
    <property type="entry name" value="Adenoviral Proteinase, Chain A"/>
    <property type="match status" value="1"/>
</dbReference>